<feature type="compositionally biased region" description="Low complexity" evidence="1">
    <location>
        <begin position="38"/>
        <end position="50"/>
    </location>
</feature>
<dbReference type="Gene3D" id="3.40.470.10">
    <property type="entry name" value="Uracil-DNA glycosylase-like domain"/>
    <property type="match status" value="1"/>
</dbReference>
<accession>A0A844Z9M5</accession>
<organism evidence="2 3">
    <name type="scientific">Pontixanthobacter aestiaquae</name>
    <dbReference type="NCBI Taxonomy" id="1509367"/>
    <lineage>
        <taxon>Bacteria</taxon>
        <taxon>Pseudomonadati</taxon>
        <taxon>Pseudomonadota</taxon>
        <taxon>Alphaproteobacteria</taxon>
        <taxon>Sphingomonadales</taxon>
        <taxon>Erythrobacteraceae</taxon>
        <taxon>Pontixanthobacter</taxon>
    </lineage>
</organism>
<dbReference type="EMBL" id="WTYZ01000001">
    <property type="protein sequence ID" value="MXO83737.1"/>
    <property type="molecule type" value="Genomic_DNA"/>
</dbReference>
<evidence type="ECO:0000313" key="3">
    <source>
        <dbReference type="Proteomes" id="UP000460290"/>
    </source>
</evidence>
<name>A0A844Z9M5_9SPHN</name>
<dbReference type="OrthoDB" id="5290748at2"/>
<dbReference type="InterPro" id="IPR036895">
    <property type="entry name" value="Uracil-DNA_glycosylase-like_sf"/>
</dbReference>
<evidence type="ECO:0008006" key="4">
    <source>
        <dbReference type="Google" id="ProtNLM"/>
    </source>
</evidence>
<sequence>MTEPSPSTLADEFAAALDWWRDAGVDHDYSDDVTDWLAAPEAQPAHQEQQPKPKKKAEPAPPPPAKKIGGARDDWPSELAAFQQWIASNDDLDGGGAFPPIAPRGIAGAELMVIVPEPEENDSESLLSGPQGRLLSGILQAAGISDDKFYLASVLRRHTPMPDWPALRAAGVGEILSHHIALAAPKRILAFGRNIPPLLGNDTAQGTVILPNFNHEGGSIPAMGVGSLAELLRSAGRRQRFWQRWLEWTDS</sequence>
<dbReference type="SUPFAM" id="SSF52141">
    <property type="entry name" value="Uracil-DNA glycosylase-like"/>
    <property type="match status" value="1"/>
</dbReference>
<evidence type="ECO:0000313" key="2">
    <source>
        <dbReference type="EMBL" id="MXO83737.1"/>
    </source>
</evidence>
<keyword evidence="3" id="KW-1185">Reference proteome</keyword>
<feature type="region of interest" description="Disordered" evidence="1">
    <location>
        <begin position="28"/>
        <end position="72"/>
    </location>
</feature>
<proteinExistence type="predicted"/>
<comment type="caution">
    <text evidence="2">The sequence shown here is derived from an EMBL/GenBank/DDBJ whole genome shotgun (WGS) entry which is preliminary data.</text>
</comment>
<dbReference type="Proteomes" id="UP000460290">
    <property type="component" value="Unassembled WGS sequence"/>
</dbReference>
<evidence type="ECO:0000256" key="1">
    <source>
        <dbReference type="SAM" id="MobiDB-lite"/>
    </source>
</evidence>
<dbReference type="AlphaFoldDB" id="A0A844Z9M5"/>
<dbReference type="RefSeq" id="WP_160614064.1">
    <property type="nucleotide sequence ID" value="NZ_JAUFQM010000001.1"/>
</dbReference>
<protein>
    <recommendedName>
        <fullName evidence="4">DNA polymerase</fullName>
    </recommendedName>
</protein>
<reference evidence="2 3" key="1">
    <citation type="submission" date="2019-12" db="EMBL/GenBank/DDBJ databases">
        <title>Genomic-based taxomic classification of the family Erythrobacteraceae.</title>
        <authorList>
            <person name="Xu L."/>
        </authorList>
    </citation>
    <scope>NUCLEOTIDE SEQUENCE [LARGE SCALE GENOMIC DNA]</scope>
    <source>
        <strain evidence="2 3">KCTC 42006</strain>
    </source>
</reference>
<gene>
    <name evidence="2" type="ORF">GRI35_10220</name>
</gene>